<dbReference type="InterPro" id="IPR029058">
    <property type="entry name" value="AB_hydrolase_fold"/>
</dbReference>
<dbReference type="AlphaFoldDB" id="A0A543C127"/>
<keyword evidence="1" id="KW-0378">Hydrolase</keyword>
<evidence type="ECO:0000256" key="1">
    <source>
        <dbReference type="ARBA" id="ARBA00022801"/>
    </source>
</evidence>
<dbReference type="Pfam" id="PF00561">
    <property type="entry name" value="Abhydrolase_1"/>
    <property type="match status" value="1"/>
</dbReference>
<dbReference type="GO" id="GO:0016787">
    <property type="term" value="F:hydrolase activity"/>
    <property type="evidence" value="ECO:0007669"/>
    <property type="project" value="UniProtKB-KW"/>
</dbReference>
<sequence length="295" mass="30857">MATAPASLTVPEITHHRAHVNGATLHYATAGTAGSPVLLVHGFPETWRAFRRLMPLLAAGHRVFAVDLRGFGDSDTAPDDFDSRVSAEDLHRLIEHLGLGPVHLTGQDVSGATVFRLATTHPEDVLSLTAIETGLAGFGVEIRADVTHGGAWHIGVLVAPGIPEMLLAGREREFLGRYAFPSMTAVPGAVTDADLDDFARTYSRPDGWRGAIGLYRSMLREGPELKALAASPGLTVPVLAVGAGGGPFTAATMSQAASTEIVSVQLDGVGHYAAMEAPEELAKAVLGFVDGIDAT</sequence>
<dbReference type="PRINTS" id="PR00412">
    <property type="entry name" value="EPOXHYDRLASE"/>
</dbReference>
<dbReference type="Proteomes" id="UP000316096">
    <property type="component" value="Unassembled WGS sequence"/>
</dbReference>
<protein>
    <submittedName>
        <fullName evidence="3">Pimeloyl-ACP methyl ester carboxylesterase</fullName>
    </submittedName>
</protein>
<dbReference type="PANTHER" id="PTHR43329">
    <property type="entry name" value="EPOXIDE HYDROLASE"/>
    <property type="match status" value="1"/>
</dbReference>
<evidence type="ECO:0000313" key="3">
    <source>
        <dbReference type="EMBL" id="TQL90774.1"/>
    </source>
</evidence>
<feature type="domain" description="AB hydrolase-1" evidence="2">
    <location>
        <begin position="36"/>
        <end position="133"/>
    </location>
</feature>
<dbReference type="SUPFAM" id="SSF53474">
    <property type="entry name" value="alpha/beta-Hydrolases"/>
    <property type="match status" value="1"/>
</dbReference>
<name>A0A543C127_9ACTN</name>
<accession>A0A543C127</accession>
<reference evidence="3 4" key="1">
    <citation type="submission" date="2019-06" db="EMBL/GenBank/DDBJ databases">
        <title>Sequencing the genomes of 1000 actinobacteria strains.</title>
        <authorList>
            <person name="Klenk H.-P."/>
        </authorList>
    </citation>
    <scope>NUCLEOTIDE SEQUENCE [LARGE SCALE GENOMIC DNA]</scope>
    <source>
        <strain evidence="3 4">DSM 102200</strain>
    </source>
</reference>
<dbReference type="PRINTS" id="PR00111">
    <property type="entry name" value="ABHYDROLASE"/>
</dbReference>
<proteinExistence type="predicted"/>
<comment type="caution">
    <text evidence="3">The sequence shown here is derived from an EMBL/GenBank/DDBJ whole genome shotgun (WGS) entry which is preliminary data.</text>
</comment>
<dbReference type="OrthoDB" id="3507586at2"/>
<evidence type="ECO:0000313" key="4">
    <source>
        <dbReference type="Proteomes" id="UP000316096"/>
    </source>
</evidence>
<dbReference type="InterPro" id="IPR000073">
    <property type="entry name" value="AB_hydrolase_1"/>
</dbReference>
<dbReference type="InterPro" id="IPR000639">
    <property type="entry name" value="Epox_hydrolase-like"/>
</dbReference>
<evidence type="ECO:0000259" key="2">
    <source>
        <dbReference type="Pfam" id="PF00561"/>
    </source>
</evidence>
<dbReference type="RefSeq" id="WP_141962756.1">
    <property type="nucleotide sequence ID" value="NZ_VFOZ01000002.1"/>
</dbReference>
<dbReference type="Gene3D" id="3.40.50.1820">
    <property type="entry name" value="alpha/beta hydrolase"/>
    <property type="match status" value="1"/>
</dbReference>
<dbReference type="EMBL" id="VFOZ01000002">
    <property type="protein sequence ID" value="TQL90774.1"/>
    <property type="molecule type" value="Genomic_DNA"/>
</dbReference>
<keyword evidence="4" id="KW-1185">Reference proteome</keyword>
<gene>
    <name evidence="3" type="ORF">FB559_8087</name>
</gene>
<organism evidence="3 4">
    <name type="scientific">Actinoallomurus bryophytorum</name>
    <dbReference type="NCBI Taxonomy" id="1490222"/>
    <lineage>
        <taxon>Bacteria</taxon>
        <taxon>Bacillati</taxon>
        <taxon>Actinomycetota</taxon>
        <taxon>Actinomycetes</taxon>
        <taxon>Streptosporangiales</taxon>
        <taxon>Thermomonosporaceae</taxon>
        <taxon>Actinoallomurus</taxon>
    </lineage>
</organism>